<proteinExistence type="predicted"/>
<dbReference type="Proteomes" id="UP000593565">
    <property type="component" value="Unassembled WGS sequence"/>
</dbReference>
<name>A0A7J6AP20_AMEME</name>
<sequence>MGSFTLGKAAPLELLLDACITAFDDDGKLNGNLLPRTFLLMHRCVYVSGLYWRRPRANEAEDLLFNEVLDRRVPR</sequence>
<gene>
    <name evidence="1" type="ORF">AMELA_G00129500</name>
</gene>
<dbReference type="AlphaFoldDB" id="A0A7J6AP20"/>
<dbReference type="EMBL" id="JAAGNN010000010">
    <property type="protein sequence ID" value="KAF4084510.1"/>
    <property type="molecule type" value="Genomic_DNA"/>
</dbReference>
<accession>A0A7J6AP20</accession>
<keyword evidence="2" id="KW-1185">Reference proteome</keyword>
<comment type="caution">
    <text evidence="1">The sequence shown here is derived from an EMBL/GenBank/DDBJ whole genome shotgun (WGS) entry which is preliminary data.</text>
</comment>
<evidence type="ECO:0000313" key="2">
    <source>
        <dbReference type="Proteomes" id="UP000593565"/>
    </source>
</evidence>
<reference evidence="1 2" key="1">
    <citation type="submission" date="2020-02" db="EMBL/GenBank/DDBJ databases">
        <title>A chromosome-scale genome assembly of the black bullhead catfish (Ameiurus melas).</title>
        <authorList>
            <person name="Wen M."/>
            <person name="Zham M."/>
            <person name="Cabau C."/>
            <person name="Klopp C."/>
            <person name="Donnadieu C."/>
            <person name="Roques C."/>
            <person name="Bouchez O."/>
            <person name="Lampietro C."/>
            <person name="Jouanno E."/>
            <person name="Herpin A."/>
            <person name="Louis A."/>
            <person name="Berthelot C."/>
            <person name="Parey E."/>
            <person name="Roest-Crollius H."/>
            <person name="Braasch I."/>
            <person name="Postlethwait J."/>
            <person name="Robinson-Rechavi M."/>
            <person name="Echchiki A."/>
            <person name="Begum T."/>
            <person name="Montfort J."/>
            <person name="Schartl M."/>
            <person name="Bobe J."/>
            <person name="Guiguen Y."/>
        </authorList>
    </citation>
    <scope>NUCLEOTIDE SEQUENCE [LARGE SCALE GENOMIC DNA]</scope>
    <source>
        <strain evidence="1">M_S1</strain>
        <tissue evidence="1">Blood</tissue>
    </source>
</reference>
<dbReference type="Gene3D" id="1.20.870.10">
    <property type="entry name" value="Son of sevenless (SoS) protein Chain: S domain 1"/>
    <property type="match status" value="1"/>
</dbReference>
<protein>
    <submittedName>
        <fullName evidence="1">Uncharacterized protein</fullName>
    </submittedName>
</protein>
<evidence type="ECO:0000313" key="1">
    <source>
        <dbReference type="EMBL" id="KAF4084510.1"/>
    </source>
</evidence>
<organism evidence="1 2">
    <name type="scientific">Ameiurus melas</name>
    <name type="common">Black bullhead</name>
    <name type="synonym">Silurus melas</name>
    <dbReference type="NCBI Taxonomy" id="219545"/>
    <lineage>
        <taxon>Eukaryota</taxon>
        <taxon>Metazoa</taxon>
        <taxon>Chordata</taxon>
        <taxon>Craniata</taxon>
        <taxon>Vertebrata</taxon>
        <taxon>Euteleostomi</taxon>
        <taxon>Actinopterygii</taxon>
        <taxon>Neopterygii</taxon>
        <taxon>Teleostei</taxon>
        <taxon>Ostariophysi</taxon>
        <taxon>Siluriformes</taxon>
        <taxon>Ictaluridae</taxon>
        <taxon>Ameiurus</taxon>
    </lineage>
</organism>